<keyword evidence="2" id="KW-1185">Reference proteome</keyword>
<accession>A0A9Q1MJN4</accession>
<sequence length="81" mass="9294">MHSTSESSVVQHAQMRPKMGTYPLTNEQYDQLSPSLSLTLLYFLSAEKKKKNFLSLKKNLCSFWVSFHSSELKVGEHKNNS</sequence>
<dbReference type="AlphaFoldDB" id="A0A9Q1MJN4"/>
<organism evidence="1 2">
    <name type="scientific">Anisodus acutangulus</name>
    <dbReference type="NCBI Taxonomy" id="402998"/>
    <lineage>
        <taxon>Eukaryota</taxon>
        <taxon>Viridiplantae</taxon>
        <taxon>Streptophyta</taxon>
        <taxon>Embryophyta</taxon>
        <taxon>Tracheophyta</taxon>
        <taxon>Spermatophyta</taxon>
        <taxon>Magnoliopsida</taxon>
        <taxon>eudicotyledons</taxon>
        <taxon>Gunneridae</taxon>
        <taxon>Pentapetalae</taxon>
        <taxon>asterids</taxon>
        <taxon>lamiids</taxon>
        <taxon>Solanales</taxon>
        <taxon>Solanaceae</taxon>
        <taxon>Solanoideae</taxon>
        <taxon>Hyoscyameae</taxon>
        <taxon>Anisodus</taxon>
    </lineage>
</organism>
<protein>
    <submittedName>
        <fullName evidence="1">Uncharacterized protein</fullName>
    </submittedName>
</protein>
<name>A0A9Q1MJN4_9SOLA</name>
<reference evidence="2" key="1">
    <citation type="journal article" date="2023" name="Proc. Natl. Acad. Sci. U.S.A.">
        <title>Genomic and structural basis for evolution of tropane alkaloid biosynthesis.</title>
        <authorList>
            <person name="Wanga Y.-J."/>
            <person name="Taina T."/>
            <person name="Yua J.-Y."/>
            <person name="Lia J."/>
            <person name="Xua B."/>
            <person name="Chenc J."/>
            <person name="D'Auriad J.C."/>
            <person name="Huanga J.-P."/>
            <person name="Huanga S.-X."/>
        </authorList>
    </citation>
    <scope>NUCLEOTIDE SEQUENCE [LARGE SCALE GENOMIC DNA]</scope>
    <source>
        <strain evidence="2">cv. KIB-2019</strain>
    </source>
</reference>
<gene>
    <name evidence="1" type="ORF">K7X08_027591</name>
</gene>
<dbReference type="EMBL" id="JAJAGQ010000006">
    <property type="protein sequence ID" value="KAJ8561401.1"/>
    <property type="molecule type" value="Genomic_DNA"/>
</dbReference>
<comment type="caution">
    <text evidence="1">The sequence shown here is derived from an EMBL/GenBank/DDBJ whole genome shotgun (WGS) entry which is preliminary data.</text>
</comment>
<proteinExistence type="predicted"/>
<evidence type="ECO:0000313" key="2">
    <source>
        <dbReference type="Proteomes" id="UP001152561"/>
    </source>
</evidence>
<evidence type="ECO:0000313" key="1">
    <source>
        <dbReference type="EMBL" id="KAJ8561401.1"/>
    </source>
</evidence>
<dbReference type="Proteomes" id="UP001152561">
    <property type="component" value="Unassembled WGS sequence"/>
</dbReference>